<organism evidence="1 2">
    <name type="scientific">Strigamia maritima</name>
    <name type="common">European centipede</name>
    <name type="synonym">Geophilus maritimus</name>
    <dbReference type="NCBI Taxonomy" id="126957"/>
    <lineage>
        <taxon>Eukaryota</taxon>
        <taxon>Metazoa</taxon>
        <taxon>Ecdysozoa</taxon>
        <taxon>Arthropoda</taxon>
        <taxon>Myriapoda</taxon>
        <taxon>Chilopoda</taxon>
        <taxon>Pleurostigmophora</taxon>
        <taxon>Geophilomorpha</taxon>
        <taxon>Linotaeniidae</taxon>
        <taxon>Strigamia</taxon>
    </lineage>
</organism>
<dbReference type="AlphaFoldDB" id="T1JPB4"/>
<reference evidence="1" key="2">
    <citation type="submission" date="2015-02" db="UniProtKB">
        <authorList>
            <consortium name="EnsemblMetazoa"/>
        </authorList>
    </citation>
    <scope>IDENTIFICATION</scope>
</reference>
<dbReference type="EnsemblMetazoa" id="SMAR015690-RA">
    <property type="protein sequence ID" value="SMAR015690-PA"/>
    <property type="gene ID" value="SMAR015690"/>
</dbReference>
<protein>
    <submittedName>
        <fullName evidence="1">Uncharacterized protein</fullName>
    </submittedName>
</protein>
<sequence>MPNNVEINNRLTENMYCLIGAPSWQKRQIHINNMCQSKHRLLANTALQNHISSLITFLQACEAEIGSMLDASSAFLIICSK</sequence>
<reference evidence="2" key="1">
    <citation type="submission" date="2011-05" db="EMBL/GenBank/DDBJ databases">
        <authorList>
            <person name="Richards S.R."/>
            <person name="Qu J."/>
            <person name="Jiang H."/>
            <person name="Jhangiani S.N."/>
            <person name="Agravi P."/>
            <person name="Goodspeed R."/>
            <person name="Gross S."/>
            <person name="Mandapat C."/>
            <person name="Jackson L."/>
            <person name="Mathew T."/>
            <person name="Pu L."/>
            <person name="Thornton R."/>
            <person name="Saada N."/>
            <person name="Wilczek-Boney K.B."/>
            <person name="Lee S."/>
            <person name="Kovar C."/>
            <person name="Wu Y."/>
            <person name="Scherer S.E."/>
            <person name="Worley K.C."/>
            <person name="Muzny D.M."/>
            <person name="Gibbs R."/>
        </authorList>
    </citation>
    <scope>NUCLEOTIDE SEQUENCE</scope>
    <source>
        <strain evidence="2">Brora</strain>
    </source>
</reference>
<accession>T1JPB4</accession>
<dbReference type="HOGENOM" id="CLU_2576890_0_0_1"/>
<keyword evidence="2" id="KW-1185">Reference proteome</keyword>
<proteinExistence type="predicted"/>
<name>T1JPB4_STRMM</name>
<evidence type="ECO:0000313" key="2">
    <source>
        <dbReference type="Proteomes" id="UP000014500"/>
    </source>
</evidence>
<dbReference type="Proteomes" id="UP000014500">
    <property type="component" value="Unassembled WGS sequence"/>
</dbReference>
<evidence type="ECO:0000313" key="1">
    <source>
        <dbReference type="EnsemblMetazoa" id="SMAR015690-PA"/>
    </source>
</evidence>
<dbReference type="EMBL" id="JH431174">
    <property type="status" value="NOT_ANNOTATED_CDS"/>
    <property type="molecule type" value="Genomic_DNA"/>
</dbReference>